<organism evidence="6 7">
    <name type="scientific">Ketobacter alkanivorans</name>
    <dbReference type="NCBI Taxonomy" id="1917421"/>
    <lineage>
        <taxon>Bacteria</taxon>
        <taxon>Pseudomonadati</taxon>
        <taxon>Pseudomonadota</taxon>
        <taxon>Gammaproteobacteria</taxon>
        <taxon>Pseudomonadales</taxon>
        <taxon>Ketobacteraceae</taxon>
        <taxon>Ketobacter</taxon>
    </lineage>
</organism>
<dbReference type="Proteomes" id="UP000235116">
    <property type="component" value="Chromosome"/>
</dbReference>
<accession>A0A2K9LGW9</accession>
<dbReference type="SUPFAM" id="SSF48498">
    <property type="entry name" value="Tetracyclin repressor-like, C-terminal domain"/>
    <property type="match status" value="1"/>
</dbReference>
<dbReference type="Gene3D" id="1.10.10.60">
    <property type="entry name" value="Homeodomain-like"/>
    <property type="match status" value="1"/>
</dbReference>
<evidence type="ECO:0000256" key="4">
    <source>
        <dbReference type="PROSITE-ProRule" id="PRU00335"/>
    </source>
</evidence>
<dbReference type="EMBL" id="CP022684">
    <property type="protein sequence ID" value="AUM11522.1"/>
    <property type="molecule type" value="Genomic_DNA"/>
</dbReference>
<dbReference type="InterPro" id="IPR036271">
    <property type="entry name" value="Tet_transcr_reg_TetR-rel_C_sf"/>
</dbReference>
<dbReference type="InterPro" id="IPR001647">
    <property type="entry name" value="HTH_TetR"/>
</dbReference>
<dbReference type="AlphaFoldDB" id="A0A2K9LGW9"/>
<evidence type="ECO:0000256" key="2">
    <source>
        <dbReference type="ARBA" id="ARBA00023125"/>
    </source>
</evidence>
<evidence type="ECO:0000259" key="5">
    <source>
        <dbReference type="PROSITE" id="PS50977"/>
    </source>
</evidence>
<feature type="domain" description="HTH tetR-type" evidence="5">
    <location>
        <begin position="6"/>
        <end position="66"/>
    </location>
</feature>
<dbReference type="Gene3D" id="1.10.357.10">
    <property type="entry name" value="Tetracycline Repressor, domain 2"/>
    <property type="match status" value="1"/>
</dbReference>
<feature type="DNA-binding region" description="H-T-H motif" evidence="4">
    <location>
        <begin position="29"/>
        <end position="48"/>
    </location>
</feature>
<evidence type="ECO:0000256" key="3">
    <source>
        <dbReference type="ARBA" id="ARBA00023163"/>
    </source>
</evidence>
<proteinExistence type="predicted"/>
<dbReference type="PANTHER" id="PTHR47506:SF10">
    <property type="entry name" value="TRANSCRIPTIONAL REGULATORY PROTEIN"/>
    <property type="match status" value="1"/>
</dbReference>
<dbReference type="RefSeq" id="WP_101892862.1">
    <property type="nucleotide sequence ID" value="NZ_CP022684.1"/>
</dbReference>
<dbReference type="OrthoDB" id="270177at2"/>
<keyword evidence="3" id="KW-0804">Transcription</keyword>
<keyword evidence="7" id="KW-1185">Reference proteome</keyword>
<sequence length="193" mass="21443">MARPLAFDPQEKLHQAMLLFWRKGYEATSVQDLVDALQINRFSLYNTFGDKEALFAQVIKHYRRTVFGRLESQLQPASDGLPRLFGYLEALKEGLRRQPGPWGCLLQNATMEQGDFKPAIQSLIDEFVTVLHGHVLAILVAAKAQGQLRGEQSAEVLADFVTTQIQGMILMSRTGNGDALNSSIAVLQGVLRS</sequence>
<gene>
    <name evidence="6" type="ORF">Kalk_03405</name>
</gene>
<evidence type="ECO:0000256" key="1">
    <source>
        <dbReference type="ARBA" id="ARBA00023015"/>
    </source>
</evidence>
<dbReference type="GO" id="GO:0003677">
    <property type="term" value="F:DNA binding"/>
    <property type="evidence" value="ECO:0007669"/>
    <property type="project" value="UniProtKB-UniRule"/>
</dbReference>
<dbReference type="InterPro" id="IPR009057">
    <property type="entry name" value="Homeodomain-like_sf"/>
</dbReference>
<dbReference type="InterPro" id="IPR011075">
    <property type="entry name" value="TetR_C"/>
</dbReference>
<evidence type="ECO:0000313" key="7">
    <source>
        <dbReference type="Proteomes" id="UP000235116"/>
    </source>
</evidence>
<dbReference type="PANTHER" id="PTHR47506">
    <property type="entry name" value="TRANSCRIPTIONAL REGULATORY PROTEIN"/>
    <property type="match status" value="1"/>
</dbReference>
<dbReference type="SUPFAM" id="SSF46689">
    <property type="entry name" value="Homeodomain-like"/>
    <property type="match status" value="1"/>
</dbReference>
<keyword evidence="1" id="KW-0805">Transcription regulation</keyword>
<dbReference type="KEGG" id="kak:Kalk_03405"/>
<keyword evidence="2 4" id="KW-0238">DNA-binding</keyword>
<dbReference type="PROSITE" id="PS50977">
    <property type="entry name" value="HTH_TETR_2"/>
    <property type="match status" value="1"/>
</dbReference>
<dbReference type="Pfam" id="PF00440">
    <property type="entry name" value="TetR_N"/>
    <property type="match status" value="1"/>
</dbReference>
<name>A0A2K9LGW9_9GAMM</name>
<reference evidence="7" key="1">
    <citation type="submission" date="2017-08" db="EMBL/GenBank/DDBJ databases">
        <title>Direct submision.</title>
        <authorList>
            <person name="Kim S.-J."/>
            <person name="Rhee S.-K."/>
        </authorList>
    </citation>
    <scope>NUCLEOTIDE SEQUENCE [LARGE SCALE GENOMIC DNA]</scope>
    <source>
        <strain evidence="7">GI5</strain>
    </source>
</reference>
<evidence type="ECO:0000313" key="6">
    <source>
        <dbReference type="EMBL" id="AUM11522.1"/>
    </source>
</evidence>
<dbReference type="Pfam" id="PF16925">
    <property type="entry name" value="TetR_C_13"/>
    <property type="match status" value="1"/>
</dbReference>
<protein>
    <recommendedName>
        <fullName evidence="5">HTH tetR-type domain-containing protein</fullName>
    </recommendedName>
</protein>